<reference evidence="1" key="1">
    <citation type="submission" date="2019-10" db="EMBL/GenBank/DDBJ databases">
        <title>Description of Paenibacillus glebae sp. nov.</title>
        <authorList>
            <person name="Carlier A."/>
            <person name="Qi S."/>
        </authorList>
    </citation>
    <scope>NUCLEOTIDE SEQUENCE</scope>
    <source>
        <strain evidence="1">LMG 31456</strain>
    </source>
</reference>
<dbReference type="AlphaFoldDB" id="A0A972GRM4"/>
<dbReference type="EMBL" id="WHOD01000016">
    <property type="protein sequence ID" value="NOU92552.1"/>
    <property type="molecule type" value="Genomic_DNA"/>
</dbReference>
<organism evidence="1 2">
    <name type="scientific">Paenibacillus foliorum</name>
    <dbReference type="NCBI Taxonomy" id="2654974"/>
    <lineage>
        <taxon>Bacteria</taxon>
        <taxon>Bacillati</taxon>
        <taxon>Bacillota</taxon>
        <taxon>Bacilli</taxon>
        <taxon>Bacillales</taxon>
        <taxon>Paenibacillaceae</taxon>
        <taxon>Paenibacillus</taxon>
    </lineage>
</organism>
<evidence type="ECO:0000313" key="1">
    <source>
        <dbReference type="EMBL" id="NOU92552.1"/>
    </source>
</evidence>
<dbReference type="RefSeq" id="WP_171650745.1">
    <property type="nucleotide sequence ID" value="NZ_WHOD01000016.1"/>
</dbReference>
<accession>A0A972GRM4</accession>
<comment type="caution">
    <text evidence="1">The sequence shown here is derived from an EMBL/GenBank/DDBJ whole genome shotgun (WGS) entry which is preliminary data.</text>
</comment>
<sequence>MNKEINDYFISVLRNQVRIQDFEYWIYNNDEFLEETLGEQTYFKIINLNYSSKFVIDELEPLLIKILDFRSIEDFKIRDLLNRMVFIEEDLISSCREIYREYCNGYSFLKYIVYDYDFQLDIESNRKEFEKDRKEYIEEGKRLLEFFNSGKLEIIGEQEYIDLRIEEERIEEKYWT</sequence>
<dbReference type="Proteomes" id="UP000641588">
    <property type="component" value="Unassembled WGS sequence"/>
</dbReference>
<evidence type="ECO:0000313" key="2">
    <source>
        <dbReference type="Proteomes" id="UP000641588"/>
    </source>
</evidence>
<gene>
    <name evidence="1" type="ORF">GC093_04810</name>
</gene>
<proteinExistence type="predicted"/>
<protein>
    <recommendedName>
        <fullName evidence="3">DUF4375 domain-containing protein</fullName>
    </recommendedName>
</protein>
<keyword evidence="2" id="KW-1185">Reference proteome</keyword>
<name>A0A972GRM4_9BACL</name>
<evidence type="ECO:0008006" key="3">
    <source>
        <dbReference type="Google" id="ProtNLM"/>
    </source>
</evidence>